<accession>A0A9D1AN32</accession>
<organism evidence="1 2">
    <name type="scientific">Candidatus Caccousia avicola</name>
    <dbReference type="NCBI Taxonomy" id="2840721"/>
    <lineage>
        <taxon>Bacteria</taxon>
        <taxon>Bacillati</taxon>
        <taxon>Bacillota</taxon>
        <taxon>Clostridia</taxon>
        <taxon>Eubacteriales</taxon>
        <taxon>Oscillospiraceae</taxon>
        <taxon>Oscillospiraceae incertae sedis</taxon>
        <taxon>Candidatus Caccousia</taxon>
    </lineage>
</organism>
<dbReference type="PANTHER" id="PTHR48098">
    <property type="entry name" value="ENTEROCHELIN ESTERASE-RELATED"/>
    <property type="match status" value="1"/>
</dbReference>
<evidence type="ECO:0000313" key="1">
    <source>
        <dbReference type="EMBL" id="HIR46478.1"/>
    </source>
</evidence>
<name>A0A9D1AN32_9FIRM</name>
<reference evidence="1" key="2">
    <citation type="journal article" date="2021" name="PeerJ">
        <title>Extensive microbial diversity within the chicken gut microbiome revealed by metagenomics and culture.</title>
        <authorList>
            <person name="Gilroy R."/>
            <person name="Ravi A."/>
            <person name="Getino M."/>
            <person name="Pursley I."/>
            <person name="Horton D.L."/>
            <person name="Alikhan N.F."/>
            <person name="Baker D."/>
            <person name="Gharbi K."/>
            <person name="Hall N."/>
            <person name="Watson M."/>
            <person name="Adriaenssens E.M."/>
            <person name="Foster-Nyarko E."/>
            <person name="Jarju S."/>
            <person name="Secka A."/>
            <person name="Antonio M."/>
            <person name="Oren A."/>
            <person name="Chaudhuri R.R."/>
            <person name="La Ragione R."/>
            <person name="Hildebrand F."/>
            <person name="Pallen M.J."/>
        </authorList>
    </citation>
    <scope>NUCLEOTIDE SEQUENCE</scope>
    <source>
        <strain evidence="1">ChiSxjej1B13-7958</strain>
    </source>
</reference>
<evidence type="ECO:0008006" key="3">
    <source>
        <dbReference type="Google" id="ProtNLM"/>
    </source>
</evidence>
<dbReference type="EMBL" id="DVGZ01000026">
    <property type="protein sequence ID" value="HIR46478.1"/>
    <property type="molecule type" value="Genomic_DNA"/>
</dbReference>
<dbReference type="PANTHER" id="PTHR48098:SF1">
    <property type="entry name" value="DIACYLGLYCEROL ACYLTRANSFERASE_MYCOLYLTRANSFERASE AG85A"/>
    <property type="match status" value="1"/>
</dbReference>
<dbReference type="InterPro" id="IPR029058">
    <property type="entry name" value="AB_hydrolase_fold"/>
</dbReference>
<dbReference type="Gene3D" id="3.40.50.1820">
    <property type="entry name" value="alpha/beta hydrolase"/>
    <property type="match status" value="1"/>
</dbReference>
<sequence length="277" mass="31307">MAIFEGSYFSDALRRGASFSVYLPNDIGPEGHTKYFDRPTKVLFLLHGYTGTRADWIKDTSILSLAARYNLALVCPSGENSFYLDGEETGRQYQTYVGQELVEYVRKTFGLSSRREDTFIGGISMGGFGAVHTGLAYPETFSKIVSLSAALIVHKVAAMKPDDLNLDGIANYAYYRLMFGEPEKLLESRNNPEVLVRELMEKGSPLPALYLAIGTEDFLYEDNQIFRRFLEAQNFPFTYREGPGVHDYNFWNPQIDSSLRWLMDEEDGKQGTDIGDI</sequence>
<dbReference type="InterPro" id="IPR000801">
    <property type="entry name" value="Esterase-like"/>
</dbReference>
<dbReference type="GO" id="GO:0016747">
    <property type="term" value="F:acyltransferase activity, transferring groups other than amino-acyl groups"/>
    <property type="evidence" value="ECO:0007669"/>
    <property type="project" value="TreeGrafter"/>
</dbReference>
<comment type="caution">
    <text evidence="1">The sequence shown here is derived from an EMBL/GenBank/DDBJ whole genome shotgun (WGS) entry which is preliminary data.</text>
</comment>
<reference evidence="1" key="1">
    <citation type="submission" date="2020-10" db="EMBL/GenBank/DDBJ databases">
        <authorList>
            <person name="Gilroy R."/>
        </authorList>
    </citation>
    <scope>NUCLEOTIDE SEQUENCE</scope>
    <source>
        <strain evidence="1">ChiSxjej1B13-7958</strain>
    </source>
</reference>
<dbReference type="InterPro" id="IPR050583">
    <property type="entry name" value="Mycobacterial_A85_antigen"/>
</dbReference>
<evidence type="ECO:0000313" key="2">
    <source>
        <dbReference type="Proteomes" id="UP000824242"/>
    </source>
</evidence>
<proteinExistence type="predicted"/>
<gene>
    <name evidence="1" type="ORF">IAB89_02295</name>
</gene>
<protein>
    <recommendedName>
        <fullName evidence="3">Esterase</fullName>
    </recommendedName>
</protein>
<dbReference type="Pfam" id="PF00756">
    <property type="entry name" value="Esterase"/>
    <property type="match status" value="1"/>
</dbReference>
<dbReference type="SUPFAM" id="SSF53474">
    <property type="entry name" value="alpha/beta-Hydrolases"/>
    <property type="match status" value="1"/>
</dbReference>
<dbReference type="Proteomes" id="UP000824242">
    <property type="component" value="Unassembled WGS sequence"/>
</dbReference>
<dbReference type="AlphaFoldDB" id="A0A9D1AN32"/>